<protein>
    <submittedName>
        <fullName evidence="1 3">Uncharacterized protein</fullName>
    </submittedName>
</protein>
<dbReference type="Proteomes" id="UP000504636">
    <property type="component" value="Unplaced"/>
</dbReference>
<dbReference type="AlphaFoldDB" id="A0A6A6YFB0"/>
<accession>A0A6A6YFB0</accession>
<dbReference type="RefSeq" id="XP_033574480.1">
    <property type="nucleotide sequence ID" value="XM_033720528.1"/>
</dbReference>
<reference evidence="3" key="2">
    <citation type="submission" date="2020-04" db="EMBL/GenBank/DDBJ databases">
        <authorList>
            <consortium name="NCBI Genome Project"/>
        </authorList>
    </citation>
    <scope>NUCLEOTIDE SEQUENCE</scope>
    <source>
        <strain evidence="3">CBS 304.34</strain>
    </source>
</reference>
<sequence length="54" mass="5761">MCERHVNTTTYTCGHSKTTYTIERSGGCAGAGANVPDKHMGSTKARRPCDDCLA</sequence>
<evidence type="ECO:0000313" key="2">
    <source>
        <dbReference type="Proteomes" id="UP000504636"/>
    </source>
</evidence>
<dbReference type="GeneID" id="54461421"/>
<keyword evidence="2" id="KW-1185">Reference proteome</keyword>
<evidence type="ECO:0000313" key="1">
    <source>
        <dbReference type="EMBL" id="KAF2807516.1"/>
    </source>
</evidence>
<proteinExistence type="predicted"/>
<reference evidence="1 3" key="1">
    <citation type="journal article" date="2020" name="Stud. Mycol.">
        <title>101 Dothideomycetes genomes: a test case for predicting lifestyles and emergence of pathogens.</title>
        <authorList>
            <person name="Haridas S."/>
            <person name="Albert R."/>
            <person name="Binder M."/>
            <person name="Bloem J."/>
            <person name="Labutti K."/>
            <person name="Salamov A."/>
            <person name="Andreopoulos B."/>
            <person name="Baker S."/>
            <person name="Barry K."/>
            <person name="Bills G."/>
            <person name="Bluhm B."/>
            <person name="Cannon C."/>
            <person name="Castanera R."/>
            <person name="Culley D."/>
            <person name="Daum C."/>
            <person name="Ezra D."/>
            <person name="Gonzalez J."/>
            <person name="Henrissat B."/>
            <person name="Kuo A."/>
            <person name="Liang C."/>
            <person name="Lipzen A."/>
            <person name="Lutzoni F."/>
            <person name="Magnuson J."/>
            <person name="Mondo S."/>
            <person name="Nolan M."/>
            <person name="Ohm R."/>
            <person name="Pangilinan J."/>
            <person name="Park H.-J."/>
            <person name="Ramirez L."/>
            <person name="Alfaro M."/>
            <person name="Sun H."/>
            <person name="Tritt A."/>
            <person name="Yoshinaga Y."/>
            <person name="Zwiers L.-H."/>
            <person name="Turgeon B."/>
            <person name="Goodwin S."/>
            <person name="Spatafora J."/>
            <person name="Crous P."/>
            <person name="Grigoriev I."/>
        </authorList>
    </citation>
    <scope>NUCLEOTIDE SEQUENCE</scope>
    <source>
        <strain evidence="1 3">CBS 304.34</strain>
    </source>
</reference>
<gene>
    <name evidence="1 3" type="ORF">BDZ99DRAFT_465368</name>
</gene>
<reference evidence="3" key="3">
    <citation type="submission" date="2025-04" db="UniProtKB">
        <authorList>
            <consortium name="RefSeq"/>
        </authorList>
    </citation>
    <scope>IDENTIFICATION</scope>
    <source>
        <strain evidence="3">CBS 304.34</strain>
    </source>
</reference>
<evidence type="ECO:0000313" key="3">
    <source>
        <dbReference type="RefSeq" id="XP_033574480.1"/>
    </source>
</evidence>
<name>A0A6A6YFB0_9PEZI</name>
<dbReference type="EMBL" id="MU003705">
    <property type="protein sequence ID" value="KAF2807516.1"/>
    <property type="molecule type" value="Genomic_DNA"/>
</dbReference>
<organism evidence="1">
    <name type="scientific">Mytilinidion resinicola</name>
    <dbReference type="NCBI Taxonomy" id="574789"/>
    <lineage>
        <taxon>Eukaryota</taxon>
        <taxon>Fungi</taxon>
        <taxon>Dikarya</taxon>
        <taxon>Ascomycota</taxon>
        <taxon>Pezizomycotina</taxon>
        <taxon>Dothideomycetes</taxon>
        <taxon>Pleosporomycetidae</taxon>
        <taxon>Mytilinidiales</taxon>
        <taxon>Mytilinidiaceae</taxon>
        <taxon>Mytilinidion</taxon>
    </lineage>
</organism>